<feature type="compositionally biased region" description="Basic residues" evidence="5">
    <location>
        <begin position="112"/>
        <end position="121"/>
    </location>
</feature>
<dbReference type="PANTHER" id="PTHR23092:SF15">
    <property type="entry name" value="INACTIVE NON-CANONICAL POLY(A) RNA POLYMERASE PROTEIN TRF4-2-RELATED"/>
    <property type="match status" value="1"/>
</dbReference>
<feature type="region of interest" description="Disordered" evidence="5">
    <location>
        <begin position="377"/>
        <end position="408"/>
    </location>
</feature>
<dbReference type="InterPro" id="IPR045862">
    <property type="entry name" value="Trf4-like"/>
</dbReference>
<name>A0A8H3EIQ9_9LECA</name>
<dbReference type="SUPFAM" id="SSF81631">
    <property type="entry name" value="PAP/OAS1 substrate-binding domain"/>
    <property type="match status" value="1"/>
</dbReference>
<dbReference type="AlphaFoldDB" id="A0A8H3EIQ9"/>
<evidence type="ECO:0000256" key="4">
    <source>
        <dbReference type="ARBA" id="ARBA00022842"/>
    </source>
</evidence>
<feature type="region of interest" description="Disordered" evidence="5">
    <location>
        <begin position="911"/>
        <end position="952"/>
    </location>
</feature>
<feature type="compositionally biased region" description="Basic and acidic residues" evidence="5">
    <location>
        <begin position="94"/>
        <end position="107"/>
    </location>
</feature>
<feature type="compositionally biased region" description="Polar residues" evidence="5">
    <location>
        <begin position="911"/>
        <end position="922"/>
    </location>
</feature>
<dbReference type="InterPro" id="IPR054708">
    <property type="entry name" value="MTPAP-like_central"/>
</dbReference>
<comment type="caution">
    <text evidence="8">The sequence shown here is derived from an EMBL/GenBank/DDBJ whole genome shotgun (WGS) entry which is preliminary data.</text>
</comment>
<proteinExistence type="inferred from homology"/>
<dbReference type="GO" id="GO:1990817">
    <property type="term" value="F:poly(A) RNA polymerase activity"/>
    <property type="evidence" value="ECO:0007669"/>
    <property type="project" value="UniProtKB-EC"/>
</dbReference>
<dbReference type="PANTHER" id="PTHR23092">
    <property type="entry name" value="POLY(A) RNA POLYMERASE"/>
    <property type="match status" value="1"/>
</dbReference>
<evidence type="ECO:0000256" key="5">
    <source>
        <dbReference type="SAM" id="MobiDB-lite"/>
    </source>
</evidence>
<feature type="compositionally biased region" description="Basic and acidic residues" evidence="5">
    <location>
        <begin position="391"/>
        <end position="401"/>
    </location>
</feature>
<gene>
    <name evidence="8" type="ORF">ALECFALPRED_000204</name>
</gene>
<evidence type="ECO:0000259" key="6">
    <source>
        <dbReference type="Pfam" id="PF03828"/>
    </source>
</evidence>
<feature type="compositionally biased region" description="Basic residues" evidence="5">
    <location>
        <begin position="838"/>
        <end position="847"/>
    </location>
</feature>
<evidence type="ECO:0000313" key="8">
    <source>
        <dbReference type="EMBL" id="CAF9905278.1"/>
    </source>
</evidence>
<dbReference type="GO" id="GO:0031123">
    <property type="term" value="P:RNA 3'-end processing"/>
    <property type="evidence" value="ECO:0007669"/>
    <property type="project" value="TreeGrafter"/>
</dbReference>
<evidence type="ECO:0000313" key="9">
    <source>
        <dbReference type="Proteomes" id="UP000664203"/>
    </source>
</evidence>
<evidence type="ECO:0000259" key="7">
    <source>
        <dbReference type="Pfam" id="PF22600"/>
    </source>
</evidence>
<organism evidence="8 9">
    <name type="scientific">Alectoria fallacina</name>
    <dbReference type="NCBI Taxonomy" id="1903189"/>
    <lineage>
        <taxon>Eukaryota</taxon>
        <taxon>Fungi</taxon>
        <taxon>Dikarya</taxon>
        <taxon>Ascomycota</taxon>
        <taxon>Pezizomycotina</taxon>
        <taxon>Lecanoromycetes</taxon>
        <taxon>OSLEUM clade</taxon>
        <taxon>Lecanoromycetidae</taxon>
        <taxon>Lecanorales</taxon>
        <taxon>Lecanorineae</taxon>
        <taxon>Parmeliaceae</taxon>
        <taxon>Alectoria</taxon>
    </lineage>
</organism>
<feature type="compositionally biased region" description="Pro residues" evidence="5">
    <location>
        <begin position="18"/>
        <end position="38"/>
    </location>
</feature>
<evidence type="ECO:0000256" key="1">
    <source>
        <dbReference type="ARBA" id="ARBA00008593"/>
    </source>
</evidence>
<dbReference type="GO" id="GO:0010605">
    <property type="term" value="P:negative regulation of macromolecule metabolic process"/>
    <property type="evidence" value="ECO:0007669"/>
    <property type="project" value="UniProtKB-ARBA"/>
</dbReference>
<dbReference type="OrthoDB" id="273917at2759"/>
<dbReference type="Proteomes" id="UP000664203">
    <property type="component" value="Unassembled WGS sequence"/>
</dbReference>
<feature type="region of interest" description="Disordered" evidence="5">
    <location>
        <begin position="826"/>
        <end position="872"/>
    </location>
</feature>
<accession>A0A8H3EIQ9</accession>
<keyword evidence="9" id="KW-1185">Reference proteome</keyword>
<feature type="compositionally biased region" description="Acidic residues" evidence="5">
    <location>
        <begin position="165"/>
        <end position="191"/>
    </location>
</feature>
<feature type="compositionally biased region" description="Polar residues" evidence="5">
    <location>
        <begin position="41"/>
        <end position="66"/>
    </location>
</feature>
<feature type="region of interest" description="Disordered" evidence="5">
    <location>
        <begin position="780"/>
        <end position="800"/>
    </location>
</feature>
<keyword evidence="3" id="KW-0479">Metal-binding</keyword>
<dbReference type="GO" id="GO:0005730">
    <property type="term" value="C:nucleolus"/>
    <property type="evidence" value="ECO:0007669"/>
    <property type="project" value="TreeGrafter"/>
</dbReference>
<dbReference type="SUPFAM" id="SSF81301">
    <property type="entry name" value="Nucleotidyltransferase"/>
    <property type="match status" value="1"/>
</dbReference>
<feature type="compositionally biased region" description="Basic and acidic residues" evidence="5">
    <location>
        <begin position="784"/>
        <end position="800"/>
    </location>
</feature>
<dbReference type="GO" id="GO:0046872">
    <property type="term" value="F:metal ion binding"/>
    <property type="evidence" value="ECO:0007669"/>
    <property type="project" value="UniProtKB-KW"/>
</dbReference>
<dbReference type="InterPro" id="IPR043519">
    <property type="entry name" value="NT_sf"/>
</dbReference>
<feature type="compositionally biased region" description="Low complexity" evidence="5">
    <location>
        <begin position="853"/>
        <end position="866"/>
    </location>
</feature>
<dbReference type="GO" id="GO:0003729">
    <property type="term" value="F:mRNA binding"/>
    <property type="evidence" value="ECO:0007669"/>
    <property type="project" value="TreeGrafter"/>
</dbReference>
<dbReference type="Gene3D" id="3.30.460.10">
    <property type="entry name" value="Beta Polymerase, domain 2"/>
    <property type="match status" value="1"/>
</dbReference>
<comment type="similarity">
    <text evidence="1">Belongs to the DNA polymerase type-B-like family.</text>
</comment>
<feature type="region of interest" description="Disordered" evidence="5">
    <location>
        <begin position="1042"/>
        <end position="1085"/>
    </location>
</feature>
<feature type="domain" description="PAP-associated" evidence="6">
    <location>
        <begin position="647"/>
        <end position="711"/>
    </location>
</feature>
<dbReference type="Pfam" id="PF22600">
    <property type="entry name" value="MTPAP-like_central"/>
    <property type="match status" value="1"/>
</dbReference>
<feature type="region of interest" description="Disordered" evidence="5">
    <location>
        <begin position="275"/>
        <end position="338"/>
    </location>
</feature>
<reference evidence="8" key="1">
    <citation type="submission" date="2021-03" db="EMBL/GenBank/DDBJ databases">
        <authorList>
            <person name="Tagirdzhanova G."/>
        </authorList>
    </citation>
    <scope>NUCLEOTIDE SEQUENCE</scope>
</reference>
<dbReference type="InterPro" id="IPR002058">
    <property type="entry name" value="PAP_assoc"/>
</dbReference>
<dbReference type="Gene3D" id="1.10.1410.10">
    <property type="match status" value="1"/>
</dbReference>
<dbReference type="Pfam" id="PF03828">
    <property type="entry name" value="PAP_assoc"/>
    <property type="match status" value="1"/>
</dbReference>
<feature type="region of interest" description="Disordered" evidence="5">
    <location>
        <begin position="1"/>
        <end position="232"/>
    </location>
</feature>
<dbReference type="EC" id="2.7.7.19" evidence="2"/>
<keyword evidence="4" id="KW-0460">Magnesium</keyword>
<feature type="compositionally biased region" description="Basic residues" evidence="5">
    <location>
        <begin position="196"/>
        <end position="206"/>
    </location>
</feature>
<sequence length="1085" mass="120971">MSSYRPTYGHQLPMYHDIPPPPPPRDMPPLPPRPPPPYDSYRSNNDWRPQGQQQNMYPQSGFTFRNNDGAPQYPREQDYNRHTGPRQYAMQENSRPRPRDQHRDNRNLNRPRGGHNYHRGRSNYSNYVAPSDRPLLRHRNETGTEELLGMTEEQASIRRYMPAEDLSDSDEEAMDESDSDADNAEQNDDGLVEPPKKRRVVSSGKRHGADGDSEPKWSNPDPYTVLPPVDEEARKRKDVVKLIRKSDLHTAAKPSQHNQVAANDDFISFEFEDDEGLTRDEVPPSPSSVDHDDYGVGVAGAPSGPRQQFSHLDNLHGQASGDAPGTYSRAETANSLGPPPTFFEIAPLVPEEVVVDTQLSRGIILPEDLIGDHPSTFLPHDDGALGNRKRTHDDEIKGEKVRPRKKAGFGQANGSVLPEWVPGQATDPVPWLRRSDTITAKAGFRLHKEICDFYEFVRPRKFEQTVRQELLIRLQHVVISHIPNCEVHSFGSFAAGLYLPNADMDVVVISNSFRSSGQKVVCQTKKQLFRFGDFIKSSGIAREGTVEVIIGAKVPLVKFVDRITAIKVDVSFENNTGVIANDTFALWKKQFPAMPLLVTIIKQFLMMRGMNEVQHGGLGGFSVTCLVTSLLQNMPRVQSGELIPEQNLGEILIEFLDFYGHQLDTTRTGITMDPPGYFDKIAYQRLSFRGSVYQPNKADRLAIIDPNKPDNDISGGSKNVMQIFHRFARAHLEILKAMKSPHRPSLLDWSLGGNYESFMWQRDHLRRLYRERWGTPEQDVVDIPDDHLGADGQWRGKDPPLREMQSTVTANMQNAGDAMSISSVIPEPPLSDHPSNIKSRKKTKRKAPAPILKKAASASTSTPASAKEIRIEKGRVARASALRKQFPTMQNIPNSITPAQKKKLILHHSQNASGTIQPTHPATNEGPRDSGPAPTMQSMKSGKAATDEKQRKRAALLKQQYPGMKGIPPMIGKGTKKKLVAQYEAKSSAAAPSVTAQTSSGTTPRADPRLNELPTRPIPPAHTLGTYPTRQFTRLHETPANLLEGSDLKSQRPTSHKMAPLSEERRAEVARNLAAGSNDDPVMID</sequence>
<evidence type="ECO:0000256" key="3">
    <source>
        <dbReference type="ARBA" id="ARBA00022723"/>
    </source>
</evidence>
<dbReference type="EMBL" id="CAJPDR010000010">
    <property type="protein sequence ID" value="CAF9905278.1"/>
    <property type="molecule type" value="Genomic_DNA"/>
</dbReference>
<feature type="region of interest" description="Disordered" evidence="5">
    <location>
        <begin position="987"/>
        <end position="1024"/>
    </location>
</feature>
<dbReference type="CDD" id="cd05402">
    <property type="entry name" value="NT_PAP_TUTase"/>
    <property type="match status" value="1"/>
</dbReference>
<evidence type="ECO:0000256" key="2">
    <source>
        <dbReference type="ARBA" id="ARBA00012388"/>
    </source>
</evidence>
<dbReference type="GO" id="GO:0031499">
    <property type="term" value="C:TRAMP complex"/>
    <property type="evidence" value="ECO:0007669"/>
    <property type="project" value="TreeGrafter"/>
</dbReference>
<feature type="compositionally biased region" description="Polar residues" evidence="5">
    <location>
        <begin position="994"/>
        <end position="1003"/>
    </location>
</feature>
<feature type="domain" description="Poly(A) RNA polymerase mitochondrial-like central palm" evidence="7">
    <location>
        <begin position="446"/>
        <end position="585"/>
    </location>
</feature>
<protein>
    <recommendedName>
        <fullName evidence="2">polynucleotide adenylyltransferase</fullName>
        <ecNumber evidence="2">2.7.7.19</ecNumber>
    </recommendedName>
</protein>
<dbReference type="GO" id="GO:0043634">
    <property type="term" value="P:polyadenylation-dependent ncRNA catabolic process"/>
    <property type="evidence" value="ECO:0007669"/>
    <property type="project" value="TreeGrafter"/>
</dbReference>